<organism evidence="2 3">
    <name type="scientific">Noviherbaspirillum pedocola</name>
    <dbReference type="NCBI Taxonomy" id="2801341"/>
    <lineage>
        <taxon>Bacteria</taxon>
        <taxon>Pseudomonadati</taxon>
        <taxon>Pseudomonadota</taxon>
        <taxon>Betaproteobacteria</taxon>
        <taxon>Burkholderiales</taxon>
        <taxon>Oxalobacteraceae</taxon>
        <taxon>Noviherbaspirillum</taxon>
    </lineage>
</organism>
<keyword evidence="2" id="KW-0269">Exonuclease</keyword>
<keyword evidence="2" id="KW-0378">Hydrolase</keyword>
<dbReference type="CDD" id="cd05782">
    <property type="entry name" value="DNA_polB_like1_exo"/>
    <property type="match status" value="1"/>
</dbReference>
<name>A0A934SSM8_9BURK</name>
<dbReference type="Proteomes" id="UP000622890">
    <property type="component" value="Unassembled WGS sequence"/>
</dbReference>
<dbReference type="AlphaFoldDB" id="A0A934SSM8"/>
<evidence type="ECO:0000259" key="1">
    <source>
        <dbReference type="Pfam" id="PF10108"/>
    </source>
</evidence>
<sequence>MTPVLVFDIETIPDVAGLRTLNGHDAALSDEQVAELAFAARREKGGSDFLPHHMHRIAAISCVFRDDEGFRVRSLGSLEDGEGKLVTDFFRIIERYTPQLVSWNGGGFDLPVLHYRAMIHGVQAPRYWDMGDEDRDFKWNNYISRYHHRHLDLMDLLAMFTGRANAPLDDLAKLCGFPGKLGVDGSQVWRLYCEGRLDEIRNYCETDVVNTYLVYARFQMMRGAISRADYGDEVALVRSTLETMDAPHWREYLDAWPKPQLRP</sequence>
<accession>A0A934SSM8</accession>
<dbReference type="RefSeq" id="WP_200591198.1">
    <property type="nucleotide sequence ID" value="NZ_JAEPBG010000002.1"/>
</dbReference>
<keyword evidence="3" id="KW-1185">Reference proteome</keyword>
<dbReference type="SUPFAM" id="SSF53098">
    <property type="entry name" value="Ribonuclease H-like"/>
    <property type="match status" value="1"/>
</dbReference>
<dbReference type="InterPro" id="IPR012337">
    <property type="entry name" value="RNaseH-like_sf"/>
</dbReference>
<gene>
    <name evidence="2" type="ORF">JJB74_07535</name>
</gene>
<proteinExistence type="predicted"/>
<feature type="domain" description="Predicted 3'-5' exonuclease PolB-like" evidence="1">
    <location>
        <begin position="47"/>
        <end position="256"/>
    </location>
</feature>
<reference evidence="2" key="1">
    <citation type="submission" date="2021-01" db="EMBL/GenBank/DDBJ databases">
        <title>Genome sequence of strain Noviherbaspirillum sp. DKR-6.</title>
        <authorList>
            <person name="Chaudhary D.K."/>
        </authorList>
    </citation>
    <scope>NUCLEOTIDE SEQUENCE</scope>
    <source>
        <strain evidence="2">DKR-6</strain>
    </source>
</reference>
<dbReference type="Gene3D" id="3.30.420.10">
    <property type="entry name" value="Ribonuclease H-like superfamily/Ribonuclease H"/>
    <property type="match status" value="1"/>
</dbReference>
<comment type="caution">
    <text evidence="2">The sequence shown here is derived from an EMBL/GenBank/DDBJ whole genome shotgun (WGS) entry which is preliminary data.</text>
</comment>
<dbReference type="InterPro" id="IPR036397">
    <property type="entry name" value="RNaseH_sf"/>
</dbReference>
<evidence type="ECO:0000313" key="2">
    <source>
        <dbReference type="EMBL" id="MBK4734451.1"/>
    </source>
</evidence>
<dbReference type="EMBL" id="JAEPBG010000002">
    <property type="protein sequence ID" value="MBK4734451.1"/>
    <property type="molecule type" value="Genomic_DNA"/>
</dbReference>
<protein>
    <submittedName>
        <fullName evidence="2">3'-5' exonuclease</fullName>
    </submittedName>
</protein>
<dbReference type="GO" id="GO:0003676">
    <property type="term" value="F:nucleic acid binding"/>
    <property type="evidence" value="ECO:0007669"/>
    <property type="project" value="InterPro"/>
</dbReference>
<dbReference type="InterPro" id="IPR019288">
    <property type="entry name" value="3'-5'_exonuclease_PolB-like"/>
</dbReference>
<evidence type="ECO:0000313" key="3">
    <source>
        <dbReference type="Proteomes" id="UP000622890"/>
    </source>
</evidence>
<keyword evidence="2" id="KW-0540">Nuclease</keyword>
<dbReference type="GO" id="GO:0004527">
    <property type="term" value="F:exonuclease activity"/>
    <property type="evidence" value="ECO:0007669"/>
    <property type="project" value="UniProtKB-KW"/>
</dbReference>
<dbReference type="Pfam" id="PF10108">
    <property type="entry name" value="DNA_pol_B_exo2"/>
    <property type="match status" value="1"/>
</dbReference>